<evidence type="ECO:0000313" key="1">
    <source>
        <dbReference type="EMBL" id="KAI0083859.1"/>
    </source>
</evidence>
<dbReference type="Proteomes" id="UP001055072">
    <property type="component" value="Unassembled WGS sequence"/>
</dbReference>
<sequence length="517" mass="57799">MGDKRRKSKSLRVPHLPLVSERNPAEVWLHIIEDSNLTDEDITNLSFVSRFVRWISQPILFRKISASIFSQPSGPPGTTTFYLERLRARLAFATSQRIAHGVNSVAIRCSSGTSSFAADYVVDASLLVEAVFSALPNFQNLSSFSISDSKLSGRHFDILAQLPRLSGLHFYRCSGSGDLGLSRFRLTELSLHGTIGGSFGWWISLMNPSTIQSLSYSTLDGTLSPIERFLSPPNPDSEDSVNLFFPALSIGPRMTNLAVLRLPSHAPQSRCYVTALQRCPNVQCLIVEPGSRFSQVVPVYLPPSTMPRLKAVSAVLAFVEGSFLIGSKRQLKQLRIEDAMRSSAAVLSLTRQFPSVQELVITVDMGSSSDVYIELVREICNQLSGLQGLCVHIEGYYSMAGSERIWDLLRNPNVFPQSLRSLRILCDNNNNRLSRAVLGMHSIKLSSSRTQGSKPKRFNSHRMELEVVSGLRRHCPGLVDICIEVSDERGLVWHEPYTKMVKWWDWDEQWPIGRCLN</sequence>
<comment type="caution">
    <text evidence="1">The sequence shown here is derived from an EMBL/GenBank/DDBJ whole genome shotgun (WGS) entry which is preliminary data.</text>
</comment>
<evidence type="ECO:0000313" key="2">
    <source>
        <dbReference type="Proteomes" id="UP001055072"/>
    </source>
</evidence>
<reference evidence="1" key="1">
    <citation type="journal article" date="2021" name="Environ. Microbiol.">
        <title>Gene family expansions and transcriptome signatures uncover fungal adaptations to wood decay.</title>
        <authorList>
            <person name="Hage H."/>
            <person name="Miyauchi S."/>
            <person name="Viragh M."/>
            <person name="Drula E."/>
            <person name="Min B."/>
            <person name="Chaduli D."/>
            <person name="Navarro D."/>
            <person name="Favel A."/>
            <person name="Norest M."/>
            <person name="Lesage-Meessen L."/>
            <person name="Balint B."/>
            <person name="Merenyi Z."/>
            <person name="de Eugenio L."/>
            <person name="Morin E."/>
            <person name="Martinez A.T."/>
            <person name="Baldrian P."/>
            <person name="Stursova M."/>
            <person name="Martinez M.J."/>
            <person name="Novotny C."/>
            <person name="Magnuson J.K."/>
            <person name="Spatafora J.W."/>
            <person name="Maurice S."/>
            <person name="Pangilinan J."/>
            <person name="Andreopoulos W."/>
            <person name="LaButti K."/>
            <person name="Hundley H."/>
            <person name="Na H."/>
            <person name="Kuo A."/>
            <person name="Barry K."/>
            <person name="Lipzen A."/>
            <person name="Henrissat B."/>
            <person name="Riley R."/>
            <person name="Ahrendt S."/>
            <person name="Nagy L.G."/>
            <person name="Grigoriev I.V."/>
            <person name="Martin F."/>
            <person name="Rosso M.N."/>
        </authorList>
    </citation>
    <scope>NUCLEOTIDE SEQUENCE</scope>
    <source>
        <strain evidence="1">CBS 384.51</strain>
    </source>
</reference>
<dbReference type="EMBL" id="MU274952">
    <property type="protein sequence ID" value="KAI0083859.1"/>
    <property type="molecule type" value="Genomic_DNA"/>
</dbReference>
<gene>
    <name evidence="1" type="ORF">BDY19DRAFT_975546</name>
</gene>
<accession>A0ACB8TPZ5</accession>
<keyword evidence="2" id="KW-1185">Reference proteome</keyword>
<organism evidence="1 2">
    <name type="scientific">Irpex rosettiformis</name>
    <dbReference type="NCBI Taxonomy" id="378272"/>
    <lineage>
        <taxon>Eukaryota</taxon>
        <taxon>Fungi</taxon>
        <taxon>Dikarya</taxon>
        <taxon>Basidiomycota</taxon>
        <taxon>Agaricomycotina</taxon>
        <taxon>Agaricomycetes</taxon>
        <taxon>Polyporales</taxon>
        <taxon>Irpicaceae</taxon>
        <taxon>Irpex</taxon>
    </lineage>
</organism>
<protein>
    <submittedName>
        <fullName evidence="1">Uncharacterized protein</fullName>
    </submittedName>
</protein>
<proteinExistence type="predicted"/>
<name>A0ACB8TPZ5_9APHY</name>